<evidence type="ECO:0000256" key="1">
    <source>
        <dbReference type="SAM" id="Coils"/>
    </source>
</evidence>
<dbReference type="PANTHER" id="PTHR37249:SF3">
    <property type="entry name" value="OS03G0206201 PROTEIN"/>
    <property type="match status" value="1"/>
</dbReference>
<gene>
    <name evidence="2" type="ORF">LSALG_LOCUS31000</name>
</gene>
<reference evidence="2" key="1">
    <citation type="submission" date="2023-04" db="EMBL/GenBank/DDBJ databases">
        <authorList>
            <person name="Vijverberg K."/>
            <person name="Xiong W."/>
            <person name="Schranz E."/>
        </authorList>
    </citation>
    <scope>NUCLEOTIDE SEQUENCE</scope>
</reference>
<dbReference type="Proteomes" id="UP001177003">
    <property type="component" value="Chromosome 6"/>
</dbReference>
<name>A0AA35ZFX4_LACSI</name>
<feature type="coiled-coil region" evidence="1">
    <location>
        <begin position="135"/>
        <end position="187"/>
    </location>
</feature>
<proteinExistence type="predicted"/>
<keyword evidence="1" id="KW-0175">Coiled coil</keyword>
<accession>A0AA35ZFX4</accession>
<evidence type="ECO:0000313" key="3">
    <source>
        <dbReference type="Proteomes" id="UP001177003"/>
    </source>
</evidence>
<organism evidence="2 3">
    <name type="scientific">Lactuca saligna</name>
    <name type="common">Willowleaf lettuce</name>
    <dbReference type="NCBI Taxonomy" id="75948"/>
    <lineage>
        <taxon>Eukaryota</taxon>
        <taxon>Viridiplantae</taxon>
        <taxon>Streptophyta</taxon>
        <taxon>Embryophyta</taxon>
        <taxon>Tracheophyta</taxon>
        <taxon>Spermatophyta</taxon>
        <taxon>Magnoliopsida</taxon>
        <taxon>eudicotyledons</taxon>
        <taxon>Gunneridae</taxon>
        <taxon>Pentapetalae</taxon>
        <taxon>asterids</taxon>
        <taxon>campanulids</taxon>
        <taxon>Asterales</taxon>
        <taxon>Asteraceae</taxon>
        <taxon>Cichorioideae</taxon>
        <taxon>Cichorieae</taxon>
        <taxon>Lactucinae</taxon>
        <taxon>Lactuca</taxon>
    </lineage>
</organism>
<sequence>MMSWGLVQSSSFPCAFSYRSKQFGNTKRVVKMKCSLQSPQNPNQMRTFSGFRRVNNMVNRSHYFHSMIDAPEKDVVWQSHMPKFDYFTENARKVIKFEQEEARVLAIDIIDEAGSFVCRKHENEGLHYPDLLEGLKRLRELRLEYIEEIAAFREKYLKKAARLWDLLMGLELHILEKETRIEEIKRNESTGITVTEADVEELEDIDIDDESNVDLFDYHVPSSKASIRQAPIQHGIPLMPFIPKDRPPGPDHGNDGATCSVMRETNGGGERSTIVALANGGVTNHENALRQSRGSEVLVVPIRILVLPFEASRSSMGVLFPVVTEEGAFLCSSFPKLGLDFSENFHNFTLPWSRSCSGMEFGGRG</sequence>
<keyword evidence="3" id="KW-1185">Reference proteome</keyword>
<dbReference type="AlphaFoldDB" id="A0AA35ZFX4"/>
<protein>
    <submittedName>
        <fullName evidence="2">Uncharacterized protein</fullName>
    </submittedName>
</protein>
<dbReference type="EMBL" id="OX465082">
    <property type="protein sequence ID" value="CAI9291891.1"/>
    <property type="molecule type" value="Genomic_DNA"/>
</dbReference>
<dbReference type="PANTHER" id="PTHR37249">
    <property type="entry name" value="OS03G0206201 PROTEIN"/>
    <property type="match status" value="1"/>
</dbReference>
<evidence type="ECO:0000313" key="2">
    <source>
        <dbReference type="EMBL" id="CAI9291891.1"/>
    </source>
</evidence>